<proteinExistence type="predicted"/>
<dbReference type="InterPro" id="IPR012480">
    <property type="entry name" value="Hepar_II_III_C"/>
</dbReference>
<dbReference type="AlphaFoldDB" id="A0A1S8YLJ1"/>
<dbReference type="EMBL" id="MRUL01000006">
    <property type="protein sequence ID" value="OON39894.1"/>
    <property type="molecule type" value="Genomic_DNA"/>
</dbReference>
<dbReference type="InterPro" id="IPR008929">
    <property type="entry name" value="Chondroitin_lyas"/>
</dbReference>
<evidence type="ECO:0000256" key="3">
    <source>
        <dbReference type="ARBA" id="ARBA00022764"/>
    </source>
</evidence>
<dbReference type="Pfam" id="PF05426">
    <property type="entry name" value="Alginate_lyase"/>
    <property type="match status" value="1"/>
</dbReference>
<keyword evidence="4 7" id="KW-0456">Lyase</keyword>
<comment type="subcellular location">
    <subcellularLocation>
        <location evidence="1">Periplasm</location>
    </subcellularLocation>
</comment>
<evidence type="ECO:0000256" key="4">
    <source>
        <dbReference type="ARBA" id="ARBA00023239"/>
    </source>
</evidence>
<protein>
    <submittedName>
        <fullName evidence="7">Chondroitin lyase</fullName>
    </submittedName>
</protein>
<feature type="domain" description="Alginate lyase" evidence="5">
    <location>
        <begin position="72"/>
        <end position="261"/>
    </location>
</feature>
<dbReference type="Proteomes" id="UP000190667">
    <property type="component" value="Unassembled WGS sequence"/>
</dbReference>
<dbReference type="Pfam" id="PF07940">
    <property type="entry name" value="Hepar_II_III_C"/>
    <property type="match status" value="1"/>
</dbReference>
<evidence type="ECO:0000313" key="8">
    <source>
        <dbReference type="Proteomes" id="UP000190667"/>
    </source>
</evidence>
<dbReference type="STRING" id="1926881.BTJ39_10625"/>
<organism evidence="7 8">
    <name type="scientific">Izhakiella australiensis</name>
    <dbReference type="NCBI Taxonomy" id="1926881"/>
    <lineage>
        <taxon>Bacteria</taxon>
        <taxon>Pseudomonadati</taxon>
        <taxon>Pseudomonadota</taxon>
        <taxon>Gammaproteobacteria</taxon>
        <taxon>Enterobacterales</taxon>
        <taxon>Erwiniaceae</taxon>
        <taxon>Izhakiella</taxon>
    </lineage>
</organism>
<keyword evidence="3" id="KW-0574">Periplasm</keyword>
<reference evidence="7 8" key="1">
    <citation type="submission" date="2016-12" db="EMBL/GenBank/DDBJ databases">
        <title>Izhakiella australiana sp. nov. of genus Izhakiella isolated from Australian desert.</title>
        <authorList>
            <person name="Ji M."/>
        </authorList>
    </citation>
    <scope>NUCLEOTIDE SEQUENCE [LARGE SCALE GENOMIC DNA]</scope>
    <source>
        <strain evidence="7 8">D4N98</strain>
    </source>
</reference>
<dbReference type="RefSeq" id="WP_078002673.1">
    <property type="nucleotide sequence ID" value="NZ_MRUL01000006.1"/>
</dbReference>
<sequence>MAWQTLILSKDTAAGLRQRLTADTLLGATLRGQQRSLDAALAQGINVPGQGEAGGPEHTQHKLNYQTINQAGRFWLITGERRYRDHALALLEAYAALYPRLGAALSKDTNPPGRLFHQTLNEHMFLLYAAEGYHCIMESLTEHQRQNIERHLLRLMAEEAMTLHAATFDIIHNHGIWSVAAVAICGYILDDRAMVDKSLYGLAGDGKSGGFFAQLDALFSPDGWYIEGPYYHRFALRPMLLLAQAIEARQPALRIWQYRQQHLRQCCYALLMLAFPDDTLPALNDGSKTMNLSDEGALMAVSFCWQHYGSDARLAALAQRQHALWPGAGALLLDDALPVTDDRRFTHSVLLRDGEQGDRGGMGILRQQSADGDRQMALMWFGQHGSIPQLHSALNHGHFDGLHLSWFCRGREVLRDYGFGRWVNIEPKFGGRYIAENNSYCKQSVAHNTVVVDEQTQNAASSLEAEKRWGECRWFVTDRADGQGMSAVLREYYPGVAMQRTVLMLPLAELEAPLLLDLFALHSEALHQYDYCLHGRGQLICTNKALASEPERVALGESGGYQHLWRCAATEIAAGDCSQLTWLDGDSFYSVSCAQPEGGELLVAMSGAGDPQFNLRQEPVWIWRTRGASTLFASAIEAHGYFDEATETSLNARSAIDEVKVLAHSSLQSRVMIRFKQGKVLEVRVNYSQSQDDNACFTLSWRE</sequence>
<feature type="domain" description="Heparinase II/III-like C-terminal" evidence="6">
    <location>
        <begin position="357"/>
        <end position="567"/>
    </location>
</feature>
<evidence type="ECO:0000256" key="1">
    <source>
        <dbReference type="ARBA" id="ARBA00004418"/>
    </source>
</evidence>
<dbReference type="GO" id="GO:0016829">
    <property type="term" value="F:lyase activity"/>
    <property type="evidence" value="ECO:0007669"/>
    <property type="project" value="UniProtKB-KW"/>
</dbReference>
<dbReference type="PANTHER" id="PTHR39210">
    <property type="entry name" value="HEPARIN-SULFATE LYASE"/>
    <property type="match status" value="1"/>
</dbReference>
<evidence type="ECO:0000259" key="6">
    <source>
        <dbReference type="Pfam" id="PF07940"/>
    </source>
</evidence>
<name>A0A1S8YLJ1_9GAMM</name>
<dbReference type="InterPro" id="IPR008397">
    <property type="entry name" value="Alginate_lyase_dom"/>
</dbReference>
<accession>A0A1S8YLJ1</accession>
<dbReference type="GO" id="GO:0042597">
    <property type="term" value="C:periplasmic space"/>
    <property type="evidence" value="ECO:0007669"/>
    <property type="project" value="UniProtKB-SubCell"/>
</dbReference>
<dbReference type="Gene3D" id="2.70.98.70">
    <property type="match status" value="1"/>
</dbReference>
<keyword evidence="2" id="KW-0732">Signal</keyword>
<dbReference type="SUPFAM" id="SSF48230">
    <property type="entry name" value="Chondroitin AC/alginate lyase"/>
    <property type="match status" value="1"/>
</dbReference>
<evidence type="ECO:0000313" key="7">
    <source>
        <dbReference type="EMBL" id="OON39894.1"/>
    </source>
</evidence>
<comment type="caution">
    <text evidence="7">The sequence shown here is derived from an EMBL/GenBank/DDBJ whole genome shotgun (WGS) entry which is preliminary data.</text>
</comment>
<evidence type="ECO:0000259" key="5">
    <source>
        <dbReference type="Pfam" id="PF05426"/>
    </source>
</evidence>
<keyword evidence="8" id="KW-1185">Reference proteome</keyword>
<evidence type="ECO:0000256" key="2">
    <source>
        <dbReference type="ARBA" id="ARBA00022729"/>
    </source>
</evidence>
<dbReference type="Gene3D" id="1.50.10.100">
    <property type="entry name" value="Chondroitin AC/alginate lyase"/>
    <property type="match status" value="1"/>
</dbReference>
<gene>
    <name evidence="7" type="ORF">BTJ39_10625</name>
</gene>
<dbReference type="PANTHER" id="PTHR39210:SF1">
    <property type="entry name" value="HEPARIN-SULFATE LYASE"/>
    <property type="match status" value="1"/>
</dbReference>